<accession>A0AA94JK72</accession>
<evidence type="ECO:0000256" key="4">
    <source>
        <dbReference type="ARBA" id="ARBA00022989"/>
    </source>
</evidence>
<dbReference type="Pfam" id="PF02687">
    <property type="entry name" value="FtsX"/>
    <property type="match status" value="1"/>
</dbReference>
<proteinExistence type="predicted"/>
<comment type="caution">
    <text evidence="8">The sequence shown here is derived from an EMBL/GenBank/DDBJ whole genome shotgun (WGS) entry which is preliminary data.</text>
</comment>
<dbReference type="RefSeq" id="WP_217362548.1">
    <property type="nucleotide sequence ID" value="NZ_MKWS01000001.1"/>
</dbReference>
<comment type="subcellular location">
    <subcellularLocation>
        <location evidence="1">Cell membrane</location>
        <topology evidence="1">Multi-pass membrane protein</topology>
    </subcellularLocation>
</comment>
<name>A0AA94JK72_9PSED</name>
<evidence type="ECO:0000256" key="1">
    <source>
        <dbReference type="ARBA" id="ARBA00004651"/>
    </source>
</evidence>
<evidence type="ECO:0000256" key="5">
    <source>
        <dbReference type="ARBA" id="ARBA00023136"/>
    </source>
</evidence>
<keyword evidence="2" id="KW-1003">Cell membrane</keyword>
<feature type="domain" description="ABC3 transporter permease C-terminal" evidence="7">
    <location>
        <begin position="7"/>
        <end position="69"/>
    </location>
</feature>
<organism evidence="8 9">
    <name type="scientific">Pseudomonas koreensis</name>
    <dbReference type="NCBI Taxonomy" id="198620"/>
    <lineage>
        <taxon>Bacteria</taxon>
        <taxon>Pseudomonadati</taxon>
        <taxon>Pseudomonadota</taxon>
        <taxon>Gammaproteobacteria</taxon>
        <taxon>Pseudomonadales</taxon>
        <taxon>Pseudomonadaceae</taxon>
        <taxon>Pseudomonas</taxon>
    </lineage>
</organism>
<feature type="transmembrane region" description="Helical" evidence="6">
    <location>
        <begin position="49"/>
        <end position="69"/>
    </location>
</feature>
<sequence length="97" mass="10826">MGTHILMMTIISFLVGLSISGQTFYTFMLENLEKYATLKAIGAKSRERVWMILFTATFTATTGYGLAFGRVRLIAGFSSYPGIRKVLRSEPFGIFRG</sequence>
<evidence type="ECO:0000313" key="8">
    <source>
        <dbReference type="EMBL" id="RVD79814.1"/>
    </source>
</evidence>
<dbReference type="Proteomes" id="UP000288002">
    <property type="component" value="Unassembled WGS sequence"/>
</dbReference>
<keyword evidence="5 6" id="KW-0472">Membrane</keyword>
<feature type="transmembrane region" description="Helical" evidence="6">
    <location>
        <begin position="6"/>
        <end position="28"/>
    </location>
</feature>
<evidence type="ECO:0000256" key="3">
    <source>
        <dbReference type="ARBA" id="ARBA00022692"/>
    </source>
</evidence>
<evidence type="ECO:0000256" key="2">
    <source>
        <dbReference type="ARBA" id="ARBA00022475"/>
    </source>
</evidence>
<gene>
    <name evidence="8" type="ORF">A9HBioS_0338</name>
</gene>
<evidence type="ECO:0000313" key="9">
    <source>
        <dbReference type="Proteomes" id="UP000288002"/>
    </source>
</evidence>
<reference evidence="8 9" key="1">
    <citation type="submission" date="2016-10" db="EMBL/GenBank/DDBJ databases">
        <title>Search of new enzymes for the oxidation of sulfur compounds.</title>
        <authorList>
            <person name="Novo A."/>
            <person name="Moreira I.S."/>
            <person name="Castro P.M."/>
        </authorList>
    </citation>
    <scope>NUCLEOTIDE SEQUENCE [LARGE SCALE GENOMIC DNA]</scope>
    <source>
        <strain evidence="8 9">A9</strain>
    </source>
</reference>
<dbReference type="InterPro" id="IPR003838">
    <property type="entry name" value="ABC3_permease_C"/>
</dbReference>
<evidence type="ECO:0000259" key="7">
    <source>
        <dbReference type="Pfam" id="PF02687"/>
    </source>
</evidence>
<evidence type="ECO:0000256" key="6">
    <source>
        <dbReference type="SAM" id="Phobius"/>
    </source>
</evidence>
<keyword evidence="4 6" id="KW-1133">Transmembrane helix</keyword>
<dbReference type="GO" id="GO:0005886">
    <property type="term" value="C:plasma membrane"/>
    <property type="evidence" value="ECO:0007669"/>
    <property type="project" value="UniProtKB-SubCell"/>
</dbReference>
<dbReference type="EMBL" id="MKWS01000001">
    <property type="protein sequence ID" value="RVD79814.1"/>
    <property type="molecule type" value="Genomic_DNA"/>
</dbReference>
<dbReference type="AlphaFoldDB" id="A0AA94JK72"/>
<keyword evidence="3 6" id="KW-0812">Transmembrane</keyword>
<protein>
    <submittedName>
        <fullName evidence="8">FtsX-like permease</fullName>
    </submittedName>
</protein>